<keyword evidence="2" id="KW-1185">Reference proteome</keyword>
<dbReference type="OrthoDB" id="2677678at2"/>
<sequence>MGQVERQPRGRRVGRRFLALAALCTACESLFFYHLNHLLVSQQVASQQEIQAAMHRRAQVELAELKRQYPGVTVSPNGQYATYVTSDASGWYAVHVVRLDTGAQVSEASNLYPVQYVDWLGNAEVFVGEERSPGNLELNTFYVSNGLQADETAASVPVFSNLSPDARIVKVTYSTETNDIFVLIDAGGSTEVYHVGTMETIQPVTVPPGYIKNIAMTQTGDNLYLEINQGGQWNVVRLYQTSQTSSYTAEFQMDSQLVKSNAALIGVIGNTLYYGTVNGNGLVTAVYRQTANGDQLVRQLAQPTLASEIAISTSGSVALNPPAMTEVEV</sequence>
<reference evidence="2" key="1">
    <citation type="submission" date="2017-01" db="EMBL/GenBank/DDBJ databases">
        <authorList>
            <person name="Varghese N."/>
            <person name="Submissions S."/>
        </authorList>
    </citation>
    <scope>NUCLEOTIDE SEQUENCE [LARGE SCALE GENOMIC DNA]</scope>
    <source>
        <strain evidence="2">DSM 16176</strain>
    </source>
</reference>
<name>A0A1N7NGF4_9BACL</name>
<dbReference type="SUPFAM" id="SSF82171">
    <property type="entry name" value="DPP6 N-terminal domain-like"/>
    <property type="match status" value="1"/>
</dbReference>
<dbReference type="STRING" id="252246.SAMN05421799_108112"/>
<dbReference type="Proteomes" id="UP000186156">
    <property type="component" value="Unassembled WGS sequence"/>
</dbReference>
<evidence type="ECO:0000313" key="1">
    <source>
        <dbReference type="EMBL" id="SIS97465.1"/>
    </source>
</evidence>
<dbReference type="AlphaFoldDB" id="A0A1N7NGF4"/>
<dbReference type="RefSeq" id="WP_076347762.1">
    <property type="nucleotide sequence ID" value="NZ_FTOO01000008.1"/>
</dbReference>
<protein>
    <submittedName>
        <fullName evidence="1">Uncharacterized protein</fullName>
    </submittedName>
</protein>
<dbReference type="EMBL" id="FTOO01000008">
    <property type="protein sequence ID" value="SIS97465.1"/>
    <property type="molecule type" value="Genomic_DNA"/>
</dbReference>
<dbReference type="Gene3D" id="2.130.10.120">
    <property type="entry name" value="Prolyl oligopeptidase, N-terminal domain"/>
    <property type="match status" value="1"/>
</dbReference>
<organism evidence="1 2">
    <name type="scientific">Alicyclobacillus vulcanalis</name>
    <dbReference type="NCBI Taxonomy" id="252246"/>
    <lineage>
        <taxon>Bacteria</taxon>
        <taxon>Bacillati</taxon>
        <taxon>Bacillota</taxon>
        <taxon>Bacilli</taxon>
        <taxon>Bacillales</taxon>
        <taxon>Alicyclobacillaceae</taxon>
        <taxon>Alicyclobacillus</taxon>
    </lineage>
</organism>
<accession>A0A1N7NGF4</accession>
<gene>
    <name evidence="1" type="ORF">SAMN05421799_108112</name>
</gene>
<proteinExistence type="predicted"/>
<evidence type="ECO:0000313" key="2">
    <source>
        <dbReference type="Proteomes" id="UP000186156"/>
    </source>
</evidence>